<dbReference type="GO" id="GO:0015627">
    <property type="term" value="C:type II protein secretion system complex"/>
    <property type="evidence" value="ECO:0007669"/>
    <property type="project" value="TreeGrafter"/>
</dbReference>
<dbReference type="InterPro" id="IPR051675">
    <property type="entry name" value="Endo/Exo/Phosphatase_dom_1"/>
</dbReference>
<dbReference type="PANTHER" id="PTHR21180:SF32">
    <property type="entry name" value="ENDONUCLEASE_EXONUCLEASE_PHOSPHATASE FAMILY DOMAIN-CONTAINING PROTEIN 1"/>
    <property type="match status" value="1"/>
</dbReference>
<dbReference type="EMBL" id="BNCD01000027">
    <property type="protein sequence ID" value="GHH87322.1"/>
    <property type="molecule type" value="Genomic_DNA"/>
</dbReference>
<keyword evidence="4" id="KW-1185">Reference proteome</keyword>
<dbReference type="SUPFAM" id="SSF47781">
    <property type="entry name" value="RuvA domain 2-like"/>
    <property type="match status" value="1"/>
</dbReference>
<proteinExistence type="predicted"/>
<dbReference type="AlphaFoldDB" id="A0A919GMK7"/>
<feature type="region of interest" description="Disordered" evidence="1">
    <location>
        <begin position="70"/>
        <end position="91"/>
    </location>
</feature>
<feature type="compositionally biased region" description="Low complexity" evidence="1">
    <location>
        <begin position="270"/>
        <end position="279"/>
    </location>
</feature>
<protein>
    <recommendedName>
        <fullName evidence="2">Helix-hairpin-helix DNA-binding motif class 1 domain-containing protein</fullName>
    </recommendedName>
</protein>
<accession>A0A919GMK7</accession>
<feature type="domain" description="Helix-hairpin-helix DNA-binding motif class 1" evidence="2">
    <location>
        <begin position="387"/>
        <end position="406"/>
    </location>
</feature>
<dbReference type="SMART" id="SM00278">
    <property type="entry name" value="HhH1"/>
    <property type="match status" value="2"/>
</dbReference>
<reference evidence="3" key="1">
    <citation type="journal article" date="2014" name="Int. J. Syst. Evol. Microbiol.">
        <title>Complete genome sequence of Corynebacterium casei LMG S-19264T (=DSM 44701T), isolated from a smear-ripened cheese.</title>
        <authorList>
            <consortium name="US DOE Joint Genome Institute (JGI-PGF)"/>
            <person name="Walter F."/>
            <person name="Albersmeier A."/>
            <person name="Kalinowski J."/>
            <person name="Ruckert C."/>
        </authorList>
    </citation>
    <scope>NUCLEOTIDE SEQUENCE</scope>
    <source>
        <strain evidence="3">JCM 5069</strain>
    </source>
</reference>
<feature type="region of interest" description="Disordered" evidence="1">
    <location>
        <begin position="16"/>
        <end position="56"/>
    </location>
</feature>
<evidence type="ECO:0000256" key="1">
    <source>
        <dbReference type="SAM" id="MobiDB-lite"/>
    </source>
</evidence>
<feature type="region of interest" description="Disordered" evidence="1">
    <location>
        <begin position="255"/>
        <end position="279"/>
    </location>
</feature>
<comment type="caution">
    <text evidence="3">The sequence shown here is derived from an EMBL/GenBank/DDBJ whole genome shotgun (WGS) entry which is preliminary data.</text>
</comment>
<dbReference type="Pfam" id="PF10531">
    <property type="entry name" value="SLBB"/>
    <property type="match status" value="1"/>
</dbReference>
<dbReference type="Gene3D" id="1.10.150.320">
    <property type="entry name" value="Photosystem II 12 kDa extrinsic protein"/>
    <property type="match status" value="1"/>
</dbReference>
<feature type="compositionally biased region" description="Low complexity" evidence="1">
    <location>
        <begin position="360"/>
        <end position="379"/>
    </location>
</feature>
<organism evidence="3 4">
    <name type="scientific">Streptomyces sulfonofaciens</name>
    <dbReference type="NCBI Taxonomy" id="68272"/>
    <lineage>
        <taxon>Bacteria</taxon>
        <taxon>Bacillati</taxon>
        <taxon>Actinomycetota</taxon>
        <taxon>Actinomycetes</taxon>
        <taxon>Kitasatosporales</taxon>
        <taxon>Streptomycetaceae</taxon>
        <taxon>Streptomyces</taxon>
    </lineage>
</organism>
<gene>
    <name evidence="3" type="ORF">GCM10018793_62690</name>
</gene>
<dbReference type="Pfam" id="PF12836">
    <property type="entry name" value="HHH_3"/>
    <property type="match status" value="1"/>
</dbReference>
<feature type="region of interest" description="Disordered" evidence="1">
    <location>
        <begin position="350"/>
        <end position="379"/>
    </location>
</feature>
<feature type="domain" description="Helix-hairpin-helix DNA-binding motif class 1" evidence="2">
    <location>
        <begin position="417"/>
        <end position="436"/>
    </location>
</feature>
<dbReference type="Gene3D" id="3.10.560.10">
    <property type="entry name" value="Outer membrane lipoprotein wza domain like"/>
    <property type="match status" value="1"/>
</dbReference>
<name>A0A919GMK7_9ACTN</name>
<evidence type="ECO:0000313" key="4">
    <source>
        <dbReference type="Proteomes" id="UP000603708"/>
    </source>
</evidence>
<evidence type="ECO:0000313" key="3">
    <source>
        <dbReference type="EMBL" id="GHH87322.1"/>
    </source>
</evidence>
<dbReference type="InterPro" id="IPR010994">
    <property type="entry name" value="RuvA_2-like"/>
</dbReference>
<dbReference type="PANTHER" id="PTHR21180">
    <property type="entry name" value="ENDONUCLEASE/EXONUCLEASE/PHOSPHATASE FAMILY DOMAIN-CONTAINING PROTEIN 1"/>
    <property type="match status" value="1"/>
</dbReference>
<evidence type="ECO:0000259" key="2">
    <source>
        <dbReference type="SMART" id="SM00278"/>
    </source>
</evidence>
<dbReference type="InterPro" id="IPR019554">
    <property type="entry name" value="Soluble_ligand-bd"/>
</dbReference>
<reference evidence="3" key="2">
    <citation type="submission" date="2020-09" db="EMBL/GenBank/DDBJ databases">
        <authorList>
            <person name="Sun Q."/>
            <person name="Ohkuma M."/>
        </authorList>
    </citation>
    <scope>NUCLEOTIDE SEQUENCE</scope>
    <source>
        <strain evidence="3">JCM 5069</strain>
    </source>
</reference>
<dbReference type="Proteomes" id="UP000603708">
    <property type="component" value="Unassembled WGS sequence"/>
</dbReference>
<dbReference type="InterPro" id="IPR003583">
    <property type="entry name" value="Hlx-hairpin-Hlx_DNA-bd_motif"/>
</dbReference>
<sequence>MLLNVSCMGIRSLSVRSTSTATSGPGRVPASDGRVRRPRASRPGFRPCGARARRRQAMRESLLLRTAAVLGAPPEPQGPSATEPRVPAQHPPAPPCIEKDPVDAHLVDPHPVERWSDPETVRSETGRPGAVHLETVHQGGAGPGGTVPAGADTGGAPTVASATPEAMTGRPLGAVPATAGVRADGAGGSWRARCTRASAAVRDRMPLWMQALQARCGLEVRSVIALVVVLVAAAAFAVQHFWTGRTQPVKAPDVVRAAPPEPHQGPPGQAPAASGAASPAAGAGNTIVVDVSGKVRRPGLQRLPAGSRVADALEAAGGVRPGADTDGLNRARLLADGEQVVVGRQGQAAGPVTGAGAGSAGAQATSSGGTGAAAPAGPVSLNTATPEQLDTLPGVGPVLAQHIIDYRTRHGAFRSVDELHEVNGIGDRRFADLRDLVRL</sequence>
<dbReference type="GO" id="GO:0015628">
    <property type="term" value="P:protein secretion by the type II secretion system"/>
    <property type="evidence" value="ECO:0007669"/>
    <property type="project" value="TreeGrafter"/>
</dbReference>
<feature type="compositionally biased region" description="Pro residues" evidence="1">
    <location>
        <begin position="259"/>
        <end position="269"/>
    </location>
</feature>
<dbReference type="GO" id="GO:0003677">
    <property type="term" value="F:DNA binding"/>
    <property type="evidence" value="ECO:0007669"/>
    <property type="project" value="InterPro"/>
</dbReference>
<dbReference type="GO" id="GO:0006281">
    <property type="term" value="P:DNA repair"/>
    <property type="evidence" value="ECO:0007669"/>
    <property type="project" value="InterPro"/>
</dbReference>